<dbReference type="InterPro" id="IPR036047">
    <property type="entry name" value="F-box-like_dom_sf"/>
</dbReference>
<dbReference type="Proteomes" id="UP000694863">
    <property type="component" value="Unplaced"/>
</dbReference>
<dbReference type="InterPro" id="IPR006553">
    <property type="entry name" value="Leu-rich_rpt_Cys-con_subtyp"/>
</dbReference>
<reference evidence="6" key="1">
    <citation type="submission" date="2025-08" db="UniProtKB">
        <authorList>
            <consortium name="RefSeq"/>
        </authorList>
    </citation>
    <scope>IDENTIFICATION</scope>
</reference>
<evidence type="ECO:0000256" key="1">
    <source>
        <dbReference type="ARBA" id="ARBA00022614"/>
    </source>
</evidence>
<dbReference type="SUPFAM" id="SSF81383">
    <property type="entry name" value="F-box domain"/>
    <property type="match status" value="1"/>
</dbReference>
<evidence type="ECO:0000313" key="6">
    <source>
        <dbReference type="RefSeq" id="XP_004702844.1"/>
    </source>
</evidence>
<evidence type="ECO:0000256" key="2">
    <source>
        <dbReference type="ARBA" id="ARBA00022786"/>
    </source>
</evidence>
<evidence type="ECO:0000259" key="4">
    <source>
        <dbReference type="PROSITE" id="PS50181"/>
    </source>
</evidence>
<dbReference type="InterPro" id="IPR032675">
    <property type="entry name" value="LRR_dom_sf"/>
</dbReference>
<dbReference type="CDD" id="cd22977">
    <property type="entry name" value="DD_FBXL13"/>
    <property type="match status" value="1"/>
</dbReference>
<dbReference type="PANTHER" id="PTHR13318:SF240">
    <property type="entry name" value="F-BOX AND LEUCINE-RICH REPEAT PROTEIN 13"/>
    <property type="match status" value="1"/>
</dbReference>
<keyword evidence="5" id="KW-1185">Reference proteome</keyword>
<dbReference type="InterPro" id="IPR001810">
    <property type="entry name" value="F-box_dom"/>
</dbReference>
<feature type="region of interest" description="Disordered" evidence="3">
    <location>
        <begin position="799"/>
        <end position="826"/>
    </location>
</feature>
<dbReference type="InterPro" id="IPR057207">
    <property type="entry name" value="FBXL15_LRR"/>
</dbReference>
<dbReference type="Gene3D" id="3.80.10.10">
    <property type="entry name" value="Ribonuclease Inhibitor"/>
    <property type="match status" value="3"/>
</dbReference>
<dbReference type="SUPFAM" id="SSF52047">
    <property type="entry name" value="RNI-like"/>
    <property type="match status" value="2"/>
</dbReference>
<dbReference type="PANTHER" id="PTHR13318">
    <property type="entry name" value="PARTNER OF PAIRED, ISOFORM B-RELATED"/>
    <property type="match status" value="1"/>
</dbReference>
<name>A0ABM0ILK0_ECHTE</name>
<dbReference type="RefSeq" id="XP_004702844.1">
    <property type="nucleotide sequence ID" value="XM_004702787.1"/>
</dbReference>
<dbReference type="Pfam" id="PF25372">
    <property type="entry name" value="DUF7885"/>
    <property type="match status" value="2"/>
</dbReference>
<proteinExistence type="predicted"/>
<protein>
    <submittedName>
        <fullName evidence="6">Dynein regulatory complex subunit 6</fullName>
    </submittedName>
</protein>
<dbReference type="Pfam" id="PF12937">
    <property type="entry name" value="F-box-like"/>
    <property type="match status" value="1"/>
</dbReference>
<evidence type="ECO:0000313" key="5">
    <source>
        <dbReference type="Proteomes" id="UP000694863"/>
    </source>
</evidence>
<dbReference type="SMART" id="SM00367">
    <property type="entry name" value="LRR_CC"/>
    <property type="match status" value="15"/>
</dbReference>
<sequence length="826" mass="94496">MASLRSAKPWLRNYFKENYIPQVCEALLCGLLVSCPEDPLDYLEVMIKHIMESGLERLFWDMCIDPAVKPSIRRLSETYLEQLFGLDDQLMTPELMTKACSFYTGNLVKTFFSIWKHATLLHESENEVTVQKMAKAEKHYNLRLQRGVLCNWHLHVEQQQQKLTEILLKIKETFHNHKLRKTLTKWRDKARRKNKEREDDLLLKHEILLKKWKIRSKSKLTPGEYFMSSEESLSESYPRDRSFQFDISLLPLKAILQIFHYLSIRDLATCSQVRHSWMSMTQRSALWNAIDFSTLKHMAIDKYVVMTLQRWRLNVLRLNFRGCLLKPKTLRSVSHCRNLQELNVSDCSALTDESMKHISEGCPGILYLNLSNTGITNRTMRLLPRNFHNLQNLSLAYCKKFTDKGLQYLNLGNGCHKLTYLDLSGCTQISVQGFRNIANSCSGITHLTINDMPTLTDNCVKALVEKCSHITTVIFIGAPHISDCAFKALSTCSLRKIRFEGNKRITDSCFKFIDKHYPNIRHIYMVDCKGLTDGSLKSLSVLRQLTVLNLGNCISIGDEGLRQFLDGPVSIKMRELNLSNCIHLGDTSLVKISERCPNLTYLNLRNCEHLSDTGIEHLVSIHSLVSVDLSGTAISNQSLGILSRHKKLKELSLSECYKITDTGIQTFCKGSLILEHLDVSFCPQLSDETIKAVAIYCVSITSLSIAGCPKITDVAMELLSAKCHYVHILDISGCVLLTDQIFENLQRGCKQLRILKMQYCKQISKEAALKMSTLVQQQEYNPEDPPYWFGYDGEGKQFTEQQKKTTTDNSELILKDSFGSSEEEIT</sequence>
<keyword evidence="2" id="KW-0833">Ubl conjugation pathway</keyword>
<gene>
    <name evidence="6" type="primary">FBXL13</name>
</gene>
<organism evidence="5 6">
    <name type="scientific">Echinops telfairi</name>
    <name type="common">Lesser hedgehog tenrec</name>
    <dbReference type="NCBI Taxonomy" id="9371"/>
    <lineage>
        <taxon>Eukaryota</taxon>
        <taxon>Metazoa</taxon>
        <taxon>Chordata</taxon>
        <taxon>Craniata</taxon>
        <taxon>Vertebrata</taxon>
        <taxon>Euteleostomi</taxon>
        <taxon>Mammalia</taxon>
        <taxon>Eutheria</taxon>
        <taxon>Afrotheria</taxon>
        <taxon>Tenrecidae</taxon>
        <taxon>Tenrecinae</taxon>
        <taxon>Echinops</taxon>
    </lineage>
</organism>
<keyword evidence="1" id="KW-0433">Leucine-rich repeat</keyword>
<dbReference type="GeneID" id="101638677"/>
<accession>A0ABM0ILK0</accession>
<evidence type="ECO:0000256" key="3">
    <source>
        <dbReference type="SAM" id="MobiDB-lite"/>
    </source>
</evidence>
<feature type="domain" description="F-box" evidence="4">
    <location>
        <begin position="244"/>
        <end position="290"/>
    </location>
</feature>
<dbReference type="PROSITE" id="PS50181">
    <property type="entry name" value="FBOX"/>
    <property type="match status" value="1"/>
</dbReference>